<sequence length="152" mass="16531">MSWCVLVCWCSALPSSNSDTGTTILADKAVSIVGILDCRDNESVLRVRLSNDCNCVEDEDENVRVEFWSCKYTRIEKCEESCCALGNAAIEGQWEASASILEELGQKKANSLLENFHPTEIRTSISPSSAVGLNTTSALANYATEAGKEDIN</sequence>
<name>A0ABN7NNM7_TIMPD</name>
<dbReference type="EMBL" id="CAJPIN010003812">
    <property type="protein sequence ID" value="CAG2056414.1"/>
    <property type="molecule type" value="Genomic_DNA"/>
</dbReference>
<reference evidence="2" key="1">
    <citation type="submission" date="2021-03" db="EMBL/GenBank/DDBJ databases">
        <authorList>
            <person name="Tran Van P."/>
        </authorList>
    </citation>
    <scope>NUCLEOTIDE SEQUENCE</scope>
</reference>
<protein>
    <submittedName>
        <fullName evidence="2">Uncharacterized protein</fullName>
    </submittedName>
</protein>
<evidence type="ECO:0000313" key="3">
    <source>
        <dbReference type="Proteomes" id="UP001153148"/>
    </source>
</evidence>
<accession>A0ABN7NNM7</accession>
<feature type="chain" id="PRO_5046059825" evidence="1">
    <location>
        <begin position="19"/>
        <end position="152"/>
    </location>
</feature>
<proteinExistence type="predicted"/>
<evidence type="ECO:0000256" key="1">
    <source>
        <dbReference type="SAM" id="SignalP"/>
    </source>
</evidence>
<keyword evidence="3" id="KW-1185">Reference proteome</keyword>
<organism evidence="2 3">
    <name type="scientific">Timema podura</name>
    <name type="common">Walking stick</name>
    <dbReference type="NCBI Taxonomy" id="61482"/>
    <lineage>
        <taxon>Eukaryota</taxon>
        <taxon>Metazoa</taxon>
        <taxon>Ecdysozoa</taxon>
        <taxon>Arthropoda</taxon>
        <taxon>Hexapoda</taxon>
        <taxon>Insecta</taxon>
        <taxon>Pterygota</taxon>
        <taxon>Neoptera</taxon>
        <taxon>Polyneoptera</taxon>
        <taxon>Phasmatodea</taxon>
        <taxon>Timematodea</taxon>
        <taxon>Timematoidea</taxon>
        <taxon>Timematidae</taxon>
        <taxon>Timema</taxon>
    </lineage>
</organism>
<evidence type="ECO:0000313" key="2">
    <source>
        <dbReference type="EMBL" id="CAG2056414.1"/>
    </source>
</evidence>
<comment type="caution">
    <text evidence="2">The sequence shown here is derived from an EMBL/GenBank/DDBJ whole genome shotgun (WGS) entry which is preliminary data.</text>
</comment>
<keyword evidence="1" id="KW-0732">Signal</keyword>
<feature type="signal peptide" evidence="1">
    <location>
        <begin position="1"/>
        <end position="18"/>
    </location>
</feature>
<dbReference type="Proteomes" id="UP001153148">
    <property type="component" value="Unassembled WGS sequence"/>
</dbReference>
<gene>
    <name evidence="2" type="ORF">TPAB3V08_LOCUS3406</name>
</gene>